<organism evidence="5 6">
    <name type="scientific">Mesotoga prima MesG1.Ag.4.2</name>
    <dbReference type="NCBI Taxonomy" id="660470"/>
    <lineage>
        <taxon>Bacteria</taxon>
        <taxon>Thermotogati</taxon>
        <taxon>Thermotogota</taxon>
        <taxon>Thermotogae</taxon>
        <taxon>Kosmotogales</taxon>
        <taxon>Kosmotogaceae</taxon>
        <taxon>Mesotoga</taxon>
    </lineage>
</organism>
<dbReference type="Proteomes" id="UP000002881">
    <property type="component" value="Chromosome"/>
</dbReference>
<dbReference type="PROSITE" id="PS00653">
    <property type="entry name" value="GLYCOSYL_HYDROL_F1_2"/>
    <property type="match status" value="1"/>
</dbReference>
<dbReference type="EMBL" id="CP003532">
    <property type="protein sequence ID" value="AFK06481.1"/>
    <property type="molecule type" value="Genomic_DNA"/>
</dbReference>
<protein>
    <submittedName>
        <fullName evidence="5">Beta-glucosidase/6-phospho-beta-glucosidase/beta-galactosidase</fullName>
    </submittedName>
</protein>
<evidence type="ECO:0000256" key="4">
    <source>
        <dbReference type="RuleBase" id="RU003690"/>
    </source>
</evidence>
<comment type="similarity">
    <text evidence="1 4">Belongs to the glycosyl hydrolase 1 family.</text>
</comment>
<dbReference type="GeneID" id="87106609"/>
<evidence type="ECO:0000313" key="5">
    <source>
        <dbReference type="EMBL" id="AFK06481.1"/>
    </source>
</evidence>
<dbReference type="PANTHER" id="PTHR10353:SF209">
    <property type="entry name" value="GALACTOLIPID GALACTOSYLTRANSFERASE SFR2, CHLOROPLASTIC"/>
    <property type="match status" value="1"/>
</dbReference>
<sequence>MLSFPDGFMWGVATAGHQIEGANVFSDWYAWEHQGKVKNGDTSDVACGSWEHLERDLEAIKALGVNAYRFSVEWARIEPKVNRFEDSVIERYKDFVTMLIENGVQPILTLNHFVLPQWFSEIGGWEDRENLPYFRRFVSRIVSSMGENIHYWVTINEPNVYAVMSYLMGEWPPEIKDMGRAMRVLANLLYAHSEAYDVIKESNPLSMVGVAVNMMPFFPLRTFHPGDRIVSKYLDRVYNYSFLDSLKNGKMIRPLGTGEAVSGISSKLDYLGINYYTRMFAKYAKPLPEIVVGDEFEKTEMGYEFFPQGIEDLVLKAYNRYELPIMITENGIADGTDKRRWEYIETALKSLRDAMDKGARVFGYIYWSLMDNFEWKEGYSMKFGLYETVRENLELRPRGSADKFRDFIRESLS</sequence>
<dbReference type="InterPro" id="IPR001360">
    <property type="entry name" value="Glyco_hydro_1"/>
</dbReference>
<name>I2F3H8_9BACT</name>
<keyword evidence="2" id="KW-0378">Hydrolase</keyword>
<keyword evidence="6" id="KW-1185">Reference proteome</keyword>
<dbReference type="KEGG" id="mpg:Theba_0767"/>
<dbReference type="Pfam" id="PF00232">
    <property type="entry name" value="Glyco_hydro_1"/>
    <property type="match status" value="1"/>
</dbReference>
<reference evidence="5 6" key="1">
    <citation type="journal article" date="2012" name="Genome Biol. Evol.">
        <title>Genome Sequence of the Mesophilic Thermotogales Bacterium Mesotoga prima MesG1.Ag.4.2 Reveals the Largest Thermotogales Genome To Date.</title>
        <authorList>
            <person name="Zhaxybayeva O."/>
            <person name="Swithers K.S."/>
            <person name="Foght J."/>
            <person name="Green A.G."/>
            <person name="Bruce D."/>
            <person name="Detter C."/>
            <person name="Han S."/>
            <person name="Teshima H."/>
            <person name="Han J."/>
            <person name="Woyke T."/>
            <person name="Pitluck S."/>
            <person name="Nolan M."/>
            <person name="Ivanova N."/>
            <person name="Pati A."/>
            <person name="Land M.L."/>
            <person name="Dlutek M."/>
            <person name="Doolittle W.F."/>
            <person name="Noll K.M."/>
            <person name="Nesbo C.L."/>
        </authorList>
    </citation>
    <scope>NUCLEOTIDE SEQUENCE [LARGE SCALE GENOMIC DNA]</scope>
    <source>
        <strain evidence="6">mesG1.Ag.4.2</strain>
    </source>
</reference>
<keyword evidence="3" id="KW-0326">Glycosidase</keyword>
<evidence type="ECO:0000256" key="2">
    <source>
        <dbReference type="ARBA" id="ARBA00022801"/>
    </source>
</evidence>
<dbReference type="AlphaFoldDB" id="I2F3H8"/>
<dbReference type="eggNOG" id="COG2723">
    <property type="taxonomic scope" value="Bacteria"/>
</dbReference>
<dbReference type="PRINTS" id="PR00131">
    <property type="entry name" value="GLHYDRLASE1"/>
</dbReference>
<dbReference type="SUPFAM" id="SSF51445">
    <property type="entry name" value="(Trans)glycosidases"/>
    <property type="match status" value="1"/>
</dbReference>
<dbReference type="STRING" id="660470.Theba_0767"/>
<dbReference type="InterPro" id="IPR017853">
    <property type="entry name" value="GH"/>
</dbReference>
<dbReference type="RefSeq" id="WP_014730535.1">
    <property type="nucleotide sequence ID" value="NC_017934.1"/>
</dbReference>
<dbReference type="InterPro" id="IPR033132">
    <property type="entry name" value="GH_1_N_CS"/>
</dbReference>
<dbReference type="GO" id="GO:0005975">
    <property type="term" value="P:carbohydrate metabolic process"/>
    <property type="evidence" value="ECO:0007669"/>
    <property type="project" value="InterPro"/>
</dbReference>
<evidence type="ECO:0000313" key="6">
    <source>
        <dbReference type="Proteomes" id="UP000002881"/>
    </source>
</evidence>
<dbReference type="GO" id="GO:0008422">
    <property type="term" value="F:beta-glucosidase activity"/>
    <property type="evidence" value="ECO:0007669"/>
    <property type="project" value="TreeGrafter"/>
</dbReference>
<evidence type="ECO:0000256" key="1">
    <source>
        <dbReference type="ARBA" id="ARBA00010838"/>
    </source>
</evidence>
<evidence type="ECO:0000256" key="3">
    <source>
        <dbReference type="ARBA" id="ARBA00023295"/>
    </source>
</evidence>
<accession>I2F3H8</accession>
<dbReference type="Gene3D" id="3.20.20.80">
    <property type="entry name" value="Glycosidases"/>
    <property type="match status" value="1"/>
</dbReference>
<gene>
    <name evidence="5" type="ORF">Theba_0767</name>
</gene>
<dbReference type="HOGENOM" id="CLU_001859_1_3_0"/>
<dbReference type="PANTHER" id="PTHR10353">
    <property type="entry name" value="GLYCOSYL HYDROLASE"/>
    <property type="match status" value="1"/>
</dbReference>
<proteinExistence type="inferred from homology"/>